<dbReference type="Gene3D" id="2.20.25.10">
    <property type="match status" value="1"/>
</dbReference>
<evidence type="ECO:0000256" key="2">
    <source>
        <dbReference type="SAM" id="MobiDB-lite"/>
    </source>
</evidence>
<dbReference type="InterPro" id="IPR005651">
    <property type="entry name" value="Trm112-like"/>
</dbReference>
<name>A0AAW0EXZ9_9TRYP</name>
<keyword evidence="4" id="KW-1185">Reference proteome</keyword>
<dbReference type="GO" id="GO:0030488">
    <property type="term" value="P:tRNA methylation"/>
    <property type="evidence" value="ECO:0007669"/>
    <property type="project" value="TreeGrafter"/>
</dbReference>
<sequence length="148" mass="15932">MRLLTHNFLACLQCDTHPLHVSATEVADIPVEYDAEFTRRMLARVDYPSLRATFHELCEAHASVRGPSPSSGDNGEDGDAEASTMAAVAAQLPETLDGADLSDGSAILQLAHYALNVVAVRHGALECPACKSTFAIHDFIPNFVPETR</sequence>
<organism evidence="3 4">
    <name type="scientific">Novymonas esmeraldas</name>
    <dbReference type="NCBI Taxonomy" id="1808958"/>
    <lineage>
        <taxon>Eukaryota</taxon>
        <taxon>Discoba</taxon>
        <taxon>Euglenozoa</taxon>
        <taxon>Kinetoplastea</taxon>
        <taxon>Metakinetoplastina</taxon>
        <taxon>Trypanosomatida</taxon>
        <taxon>Trypanosomatidae</taxon>
        <taxon>Novymonas</taxon>
    </lineage>
</organism>
<accession>A0AAW0EXZ9</accession>
<dbReference type="AlphaFoldDB" id="A0AAW0EXZ9"/>
<dbReference type="PANTHER" id="PTHR12773">
    <property type="entry name" value="UPF0315 PROTEIN-RELATED"/>
    <property type="match status" value="1"/>
</dbReference>
<evidence type="ECO:0000256" key="1">
    <source>
        <dbReference type="ARBA" id="ARBA00007980"/>
    </source>
</evidence>
<evidence type="ECO:0000313" key="4">
    <source>
        <dbReference type="Proteomes" id="UP001430356"/>
    </source>
</evidence>
<dbReference type="Pfam" id="PF03966">
    <property type="entry name" value="Trm112p"/>
    <property type="match status" value="1"/>
</dbReference>
<evidence type="ECO:0000313" key="3">
    <source>
        <dbReference type="EMBL" id="KAK7198011.1"/>
    </source>
</evidence>
<dbReference type="EMBL" id="JAECZO010000128">
    <property type="protein sequence ID" value="KAK7198011.1"/>
    <property type="molecule type" value="Genomic_DNA"/>
</dbReference>
<gene>
    <name evidence="3" type="ORF">NESM_000756400</name>
</gene>
<dbReference type="PANTHER" id="PTHR12773:SF0">
    <property type="entry name" value="MULTIFUNCTIONAL METHYLTRANSFERASE SUBUNIT TRM112-LIKE PROTEIN"/>
    <property type="match status" value="1"/>
</dbReference>
<comment type="caution">
    <text evidence="3">The sequence shown here is derived from an EMBL/GenBank/DDBJ whole genome shotgun (WGS) entry which is preliminary data.</text>
</comment>
<dbReference type="GO" id="GO:0046982">
    <property type="term" value="F:protein heterodimerization activity"/>
    <property type="evidence" value="ECO:0007669"/>
    <property type="project" value="InterPro"/>
</dbReference>
<dbReference type="Proteomes" id="UP001430356">
    <property type="component" value="Unassembled WGS sequence"/>
</dbReference>
<comment type="similarity">
    <text evidence="1">Belongs to the TRM112 family.</text>
</comment>
<protein>
    <submittedName>
        <fullName evidence="3">Trm112p-like protein</fullName>
    </submittedName>
</protein>
<dbReference type="InterPro" id="IPR039127">
    <property type="entry name" value="Trm112"/>
</dbReference>
<reference evidence="3 4" key="1">
    <citation type="journal article" date="2021" name="MBio">
        <title>A New Model Trypanosomatid, Novymonas esmeraldas: Genomic Perception of Its 'Candidatus Pandoraea novymonadis' Endosymbiont.</title>
        <authorList>
            <person name="Zakharova A."/>
            <person name="Saura A."/>
            <person name="Butenko A."/>
            <person name="Podesvova L."/>
            <person name="Warmusova S."/>
            <person name="Kostygov A.Y."/>
            <person name="Nenarokova A."/>
            <person name="Lukes J."/>
            <person name="Opperdoes F.R."/>
            <person name="Yurchenko V."/>
        </authorList>
    </citation>
    <scope>NUCLEOTIDE SEQUENCE [LARGE SCALE GENOMIC DNA]</scope>
    <source>
        <strain evidence="3 4">E262AT.01</strain>
    </source>
</reference>
<proteinExistence type="inferred from homology"/>
<feature type="region of interest" description="Disordered" evidence="2">
    <location>
        <begin position="63"/>
        <end position="83"/>
    </location>
</feature>
<dbReference type="GO" id="GO:0070476">
    <property type="term" value="P:rRNA (guanine-N7)-methylation"/>
    <property type="evidence" value="ECO:0007669"/>
    <property type="project" value="TreeGrafter"/>
</dbReference>